<dbReference type="Proteomes" id="UP000823915">
    <property type="component" value="Unassembled WGS sequence"/>
</dbReference>
<dbReference type="InterPro" id="IPR000600">
    <property type="entry name" value="ROK"/>
</dbReference>
<comment type="caution">
    <text evidence="2">The sequence shown here is derived from an EMBL/GenBank/DDBJ whole genome shotgun (WGS) entry which is preliminary data.</text>
</comment>
<dbReference type="EMBL" id="DXDU01000010">
    <property type="protein sequence ID" value="HIY25705.1"/>
    <property type="molecule type" value="Genomic_DNA"/>
</dbReference>
<dbReference type="InterPro" id="IPR043129">
    <property type="entry name" value="ATPase_NBD"/>
</dbReference>
<evidence type="ECO:0000256" key="1">
    <source>
        <dbReference type="ARBA" id="ARBA00006479"/>
    </source>
</evidence>
<dbReference type="Gene3D" id="3.30.420.40">
    <property type="match status" value="2"/>
</dbReference>
<dbReference type="PANTHER" id="PTHR18964">
    <property type="entry name" value="ROK (REPRESSOR, ORF, KINASE) FAMILY"/>
    <property type="match status" value="1"/>
</dbReference>
<comment type="similarity">
    <text evidence="1">Belongs to the ROK (NagC/XylR) family.</text>
</comment>
<sequence length="318" mass="33627">MYYLGIDLGGTNIAVGIVDEDNKIIARATSKTKLDSAEQVADAMAETARAALAAASITLDDVPWIGVGSPGTINKSTGIIEFANNLPFKNTPMVQMLSQRLDGKKVLMENDANAAAFGEYMAGALKGADNAIAITLGTGVGGGVIIDHKIYSGSNYAGAELGHTVIVVDGRPCTCGRHGCWETYASATGLIKTTKEHMEKAPKDSPLWTIVEGDIEKVNGRTAFDAMRQGDPIGKEIVDEYIKYLSVGIVDMINIFQPDILCIGGGISNERETLLAPVREFVAKEQYAMNSAKKTQVCRAELGNDAGIIGAALLGKEA</sequence>
<evidence type="ECO:0000313" key="2">
    <source>
        <dbReference type="EMBL" id="HIY25705.1"/>
    </source>
</evidence>
<protein>
    <submittedName>
        <fullName evidence="2">ROK family protein</fullName>
    </submittedName>
</protein>
<dbReference type="PANTHER" id="PTHR18964:SF149">
    <property type="entry name" value="BIFUNCTIONAL UDP-N-ACETYLGLUCOSAMINE 2-EPIMERASE_N-ACETYLMANNOSAMINE KINASE"/>
    <property type="match status" value="1"/>
</dbReference>
<evidence type="ECO:0000313" key="3">
    <source>
        <dbReference type="Proteomes" id="UP000823915"/>
    </source>
</evidence>
<dbReference type="InterPro" id="IPR049874">
    <property type="entry name" value="ROK_cs"/>
</dbReference>
<dbReference type="AlphaFoldDB" id="A0A9D2C0G3"/>
<proteinExistence type="inferred from homology"/>
<reference evidence="2" key="2">
    <citation type="submission" date="2021-04" db="EMBL/GenBank/DDBJ databases">
        <authorList>
            <person name="Gilroy R."/>
        </authorList>
    </citation>
    <scope>NUCLEOTIDE SEQUENCE</scope>
    <source>
        <strain evidence="2">1282</strain>
    </source>
</reference>
<organism evidence="2 3">
    <name type="scientific">Candidatus Acutalibacter pullistercoris</name>
    <dbReference type="NCBI Taxonomy" id="2838418"/>
    <lineage>
        <taxon>Bacteria</taxon>
        <taxon>Bacillati</taxon>
        <taxon>Bacillota</taxon>
        <taxon>Clostridia</taxon>
        <taxon>Eubacteriales</taxon>
        <taxon>Acutalibacteraceae</taxon>
        <taxon>Acutalibacter</taxon>
    </lineage>
</organism>
<dbReference type="PROSITE" id="PS01125">
    <property type="entry name" value="ROK"/>
    <property type="match status" value="1"/>
</dbReference>
<reference evidence="2" key="1">
    <citation type="journal article" date="2021" name="PeerJ">
        <title>Extensive microbial diversity within the chicken gut microbiome revealed by metagenomics and culture.</title>
        <authorList>
            <person name="Gilroy R."/>
            <person name="Ravi A."/>
            <person name="Getino M."/>
            <person name="Pursley I."/>
            <person name="Horton D.L."/>
            <person name="Alikhan N.F."/>
            <person name="Baker D."/>
            <person name="Gharbi K."/>
            <person name="Hall N."/>
            <person name="Watson M."/>
            <person name="Adriaenssens E.M."/>
            <person name="Foster-Nyarko E."/>
            <person name="Jarju S."/>
            <person name="Secka A."/>
            <person name="Antonio M."/>
            <person name="Oren A."/>
            <person name="Chaudhuri R.R."/>
            <person name="La Ragione R."/>
            <person name="Hildebrand F."/>
            <person name="Pallen M.J."/>
        </authorList>
    </citation>
    <scope>NUCLEOTIDE SEQUENCE</scope>
    <source>
        <strain evidence="2">1282</strain>
    </source>
</reference>
<gene>
    <name evidence="2" type="ORF">H9838_00845</name>
</gene>
<name>A0A9D2C0G3_9FIRM</name>
<dbReference type="Pfam" id="PF00480">
    <property type="entry name" value="ROK"/>
    <property type="match status" value="1"/>
</dbReference>
<accession>A0A9D2C0G3</accession>
<dbReference type="SUPFAM" id="SSF53067">
    <property type="entry name" value="Actin-like ATPase domain"/>
    <property type="match status" value="1"/>
</dbReference>